<reference evidence="3 4" key="1">
    <citation type="submission" date="2016-09" db="EMBL/GenBank/DDBJ databases">
        <title>Extensive genetic diversity and differential bi-allelic expression allows diatom success in the polar Southern Ocean.</title>
        <authorList>
            <consortium name="DOE Joint Genome Institute"/>
            <person name="Mock T."/>
            <person name="Otillar R.P."/>
            <person name="Strauss J."/>
            <person name="Dupont C."/>
            <person name="Frickenhaus S."/>
            <person name="Maumus F."/>
            <person name="Mcmullan M."/>
            <person name="Sanges R."/>
            <person name="Schmutz J."/>
            <person name="Toseland A."/>
            <person name="Valas R."/>
            <person name="Veluchamy A."/>
            <person name="Ward B.J."/>
            <person name="Allen A."/>
            <person name="Barry K."/>
            <person name="Falciatore A."/>
            <person name="Ferrante M."/>
            <person name="Fortunato A.E."/>
            <person name="Gloeckner G."/>
            <person name="Gruber A."/>
            <person name="Hipkin R."/>
            <person name="Janech M."/>
            <person name="Kroth P."/>
            <person name="Leese F."/>
            <person name="Lindquist E."/>
            <person name="Lyon B.R."/>
            <person name="Martin J."/>
            <person name="Mayer C."/>
            <person name="Parker M."/>
            <person name="Quesneville H."/>
            <person name="Raymond J."/>
            <person name="Uhlig C."/>
            <person name="Valentin K.U."/>
            <person name="Worden A.Z."/>
            <person name="Armbrust E.V."/>
            <person name="Bowler C."/>
            <person name="Green B."/>
            <person name="Moulton V."/>
            <person name="Van Oosterhout C."/>
            <person name="Grigoriev I."/>
        </authorList>
    </citation>
    <scope>NUCLEOTIDE SEQUENCE [LARGE SCALE GENOMIC DNA]</scope>
    <source>
        <strain evidence="3 4">CCMP1102</strain>
    </source>
</reference>
<feature type="transmembrane region" description="Helical" evidence="2">
    <location>
        <begin position="64"/>
        <end position="84"/>
    </location>
</feature>
<evidence type="ECO:0000256" key="1">
    <source>
        <dbReference type="SAM" id="MobiDB-lite"/>
    </source>
</evidence>
<feature type="transmembrane region" description="Helical" evidence="2">
    <location>
        <begin position="138"/>
        <end position="160"/>
    </location>
</feature>
<accession>A0A1E7ENU6</accession>
<dbReference type="InParanoid" id="A0A1E7ENU6"/>
<feature type="region of interest" description="Disordered" evidence="1">
    <location>
        <begin position="194"/>
        <end position="227"/>
    </location>
</feature>
<evidence type="ECO:0000313" key="3">
    <source>
        <dbReference type="EMBL" id="OEU07496.1"/>
    </source>
</evidence>
<evidence type="ECO:0000313" key="4">
    <source>
        <dbReference type="Proteomes" id="UP000095751"/>
    </source>
</evidence>
<organism evidence="3 4">
    <name type="scientific">Fragilariopsis cylindrus CCMP1102</name>
    <dbReference type="NCBI Taxonomy" id="635003"/>
    <lineage>
        <taxon>Eukaryota</taxon>
        <taxon>Sar</taxon>
        <taxon>Stramenopiles</taxon>
        <taxon>Ochrophyta</taxon>
        <taxon>Bacillariophyta</taxon>
        <taxon>Bacillariophyceae</taxon>
        <taxon>Bacillariophycidae</taxon>
        <taxon>Bacillariales</taxon>
        <taxon>Bacillariaceae</taxon>
        <taxon>Fragilariopsis</taxon>
    </lineage>
</organism>
<dbReference type="KEGG" id="fcy:FRACYDRAFT_250914"/>
<sequence>MTSDANNNKLCTCLPYNDWLLITAQILSFIAIILSWTSVITLLMGLVAFICLQLVWCCRMNKCGLITVGVLTIIASIADLIIGIGTFVEGSEKICDGIDASSTLFIQNVNVNDNAISQEDINNISNELDKNCGPWVNMYAGLALASGILWSIITFLIFYFTCGNRIKRFGSNNNSNNKQKVPRATTNGVDIVMDDNEGERESERKRKQTNQNRSVTGVVTGDVDNAV</sequence>
<keyword evidence="2" id="KW-0472">Membrane</keyword>
<evidence type="ECO:0000256" key="2">
    <source>
        <dbReference type="SAM" id="Phobius"/>
    </source>
</evidence>
<gene>
    <name evidence="3" type="ORF">FRACYDRAFT_250914</name>
</gene>
<protein>
    <submittedName>
        <fullName evidence="3">Uncharacterized protein</fullName>
    </submittedName>
</protein>
<keyword evidence="2" id="KW-0812">Transmembrane</keyword>
<dbReference type="AlphaFoldDB" id="A0A1E7ENU6"/>
<dbReference type="EMBL" id="KV784385">
    <property type="protein sequence ID" value="OEU07496.1"/>
    <property type="molecule type" value="Genomic_DNA"/>
</dbReference>
<proteinExistence type="predicted"/>
<feature type="transmembrane region" description="Helical" evidence="2">
    <location>
        <begin position="26"/>
        <end position="52"/>
    </location>
</feature>
<dbReference type="Proteomes" id="UP000095751">
    <property type="component" value="Unassembled WGS sequence"/>
</dbReference>
<name>A0A1E7ENU6_9STRA</name>
<keyword evidence="4" id="KW-1185">Reference proteome</keyword>
<keyword evidence="2" id="KW-1133">Transmembrane helix</keyword>